<sequence length="339" mass="39441">MKRFSLIFTFFLITSYTTFSQENYQIKTIAFYNLENLFDTINDPAKNDEASPIMEIKGNRSKIYKEKLNNMAKVLSEIGAKEAKKSPVIIGVAEIENHKVLEDLINTHYLKDKKYSIIQYDSPDLRGIDVALLYQEKYFKPISHETFELKLWDENGMRIYTRDQLLVSGYLDDELIYIIVNHWPSRRGGEKKSRSKREKAAYLNTQIIEKIKLKDPNPKIIIMGDLNDDPTNASLKKVLKTKATKASVKKGDIYNPMEDMFRRGQNTLVYRDNINLFDQIMISSALLTTKKDYSSYKFYKARVFKPQYLTTQTGKYKGYPYRSFAGSNFIGGYSDHYPV</sequence>
<dbReference type="PANTHER" id="PTHR42834">
    <property type="entry name" value="ENDONUCLEASE/EXONUCLEASE/PHOSPHATASE FAMILY PROTEIN (AFU_ORTHOLOGUE AFUA_3G09210)"/>
    <property type="match status" value="1"/>
</dbReference>
<organism evidence="2">
    <name type="scientific">hydrothermal vent metagenome</name>
    <dbReference type="NCBI Taxonomy" id="652676"/>
    <lineage>
        <taxon>unclassified sequences</taxon>
        <taxon>metagenomes</taxon>
        <taxon>ecological metagenomes</taxon>
    </lineage>
</organism>
<gene>
    <name evidence="2" type="ORF">MNBD_BACTEROID04-1934</name>
</gene>
<dbReference type="InterPro" id="IPR036691">
    <property type="entry name" value="Endo/exonu/phosph_ase_sf"/>
</dbReference>
<evidence type="ECO:0000259" key="1">
    <source>
        <dbReference type="Pfam" id="PF19580"/>
    </source>
</evidence>
<dbReference type="Gene3D" id="3.60.10.10">
    <property type="entry name" value="Endonuclease/exonuclease/phosphatase"/>
    <property type="match status" value="1"/>
</dbReference>
<evidence type="ECO:0000313" key="2">
    <source>
        <dbReference type="EMBL" id="VAW26495.1"/>
    </source>
</evidence>
<name>A0A3B0U6G6_9ZZZZ</name>
<accession>A0A3B0U6G6</accession>
<dbReference type="AlphaFoldDB" id="A0A3B0U6G6"/>
<dbReference type="PANTHER" id="PTHR42834:SF1">
    <property type="entry name" value="ENDONUCLEASE_EXONUCLEASE_PHOSPHATASE FAMILY PROTEIN (AFU_ORTHOLOGUE AFUA_3G09210)"/>
    <property type="match status" value="1"/>
</dbReference>
<dbReference type="EMBL" id="UOER01000604">
    <property type="protein sequence ID" value="VAW26495.1"/>
    <property type="molecule type" value="Genomic_DNA"/>
</dbReference>
<protein>
    <recommendedName>
        <fullName evidence="1">Endonuclease/exonuclease/phosphatase domain-containing protein</fullName>
    </recommendedName>
</protein>
<dbReference type="GO" id="GO:0003824">
    <property type="term" value="F:catalytic activity"/>
    <property type="evidence" value="ECO:0007669"/>
    <property type="project" value="InterPro"/>
</dbReference>
<dbReference type="SUPFAM" id="SSF56219">
    <property type="entry name" value="DNase I-like"/>
    <property type="match status" value="1"/>
</dbReference>
<dbReference type="Pfam" id="PF19580">
    <property type="entry name" value="Exo_endo_phos_3"/>
    <property type="match status" value="1"/>
</dbReference>
<feature type="non-terminal residue" evidence="2">
    <location>
        <position position="339"/>
    </location>
</feature>
<proteinExistence type="predicted"/>
<feature type="domain" description="Endonuclease/exonuclease/phosphatase" evidence="1">
    <location>
        <begin position="28"/>
        <end position="339"/>
    </location>
</feature>
<dbReference type="InterPro" id="IPR005135">
    <property type="entry name" value="Endo/exonuclease/phosphatase"/>
</dbReference>
<reference evidence="2" key="1">
    <citation type="submission" date="2018-06" db="EMBL/GenBank/DDBJ databases">
        <authorList>
            <person name="Zhirakovskaya E."/>
        </authorList>
    </citation>
    <scope>NUCLEOTIDE SEQUENCE</scope>
</reference>